<dbReference type="GO" id="GO:0000272">
    <property type="term" value="P:polysaccharide catabolic process"/>
    <property type="evidence" value="ECO:0007669"/>
    <property type="project" value="UniProtKB-KW"/>
</dbReference>
<evidence type="ECO:0000256" key="5">
    <source>
        <dbReference type="SAM" id="MobiDB-lite"/>
    </source>
</evidence>
<evidence type="ECO:0000256" key="1">
    <source>
        <dbReference type="ARBA" id="ARBA00004316"/>
    </source>
</evidence>
<dbReference type="InterPro" id="IPR013320">
    <property type="entry name" value="ConA-like_dom_sf"/>
</dbReference>
<keyword evidence="11" id="KW-1185">Reference proteome</keyword>
<feature type="chain" id="PRO_5018586521" evidence="6">
    <location>
        <begin position="45"/>
        <end position="1118"/>
    </location>
</feature>
<keyword evidence="3" id="KW-0378">Hydrolase</keyword>
<dbReference type="Proteomes" id="UP000288547">
    <property type="component" value="Unassembled WGS sequence"/>
</dbReference>
<dbReference type="PROSITE" id="PS50025">
    <property type="entry name" value="LAM_G_DOMAIN"/>
    <property type="match status" value="1"/>
</dbReference>
<dbReference type="InterPro" id="IPR013431">
    <property type="entry name" value="Delta_60_rpt"/>
</dbReference>
<dbReference type="EMBL" id="RZNB01000001">
    <property type="protein sequence ID" value="RWZ53154.1"/>
    <property type="molecule type" value="Genomic_DNA"/>
</dbReference>
<dbReference type="PROSITE" id="PS50093">
    <property type="entry name" value="PKD"/>
    <property type="match status" value="1"/>
</dbReference>
<dbReference type="Pfam" id="PF13385">
    <property type="entry name" value="Laminin_G_3"/>
    <property type="match status" value="1"/>
</dbReference>
<dbReference type="PROSITE" id="PS50853">
    <property type="entry name" value="FN3"/>
    <property type="match status" value="1"/>
</dbReference>
<dbReference type="InterPro" id="IPR001791">
    <property type="entry name" value="Laminin_G"/>
</dbReference>
<dbReference type="Pfam" id="PF17164">
    <property type="entry name" value="DUF5122"/>
    <property type="match status" value="1"/>
</dbReference>
<organism evidence="10 11">
    <name type="scientific">Labedella phragmitis</name>
    <dbReference type="NCBI Taxonomy" id="2498849"/>
    <lineage>
        <taxon>Bacteria</taxon>
        <taxon>Bacillati</taxon>
        <taxon>Actinomycetota</taxon>
        <taxon>Actinomycetes</taxon>
        <taxon>Micrococcales</taxon>
        <taxon>Microbacteriaceae</taxon>
        <taxon>Labedella</taxon>
    </lineage>
</organism>
<dbReference type="InterPro" id="IPR011047">
    <property type="entry name" value="Quinoprotein_ADH-like_sf"/>
</dbReference>
<evidence type="ECO:0000313" key="11">
    <source>
        <dbReference type="Proteomes" id="UP000288547"/>
    </source>
</evidence>
<proteinExistence type="predicted"/>
<evidence type="ECO:0000259" key="8">
    <source>
        <dbReference type="PROSITE" id="PS50093"/>
    </source>
</evidence>
<dbReference type="CDD" id="cd00146">
    <property type="entry name" value="PKD"/>
    <property type="match status" value="1"/>
</dbReference>
<dbReference type="Gene3D" id="2.60.120.200">
    <property type="match status" value="1"/>
</dbReference>
<keyword evidence="4" id="KW-0624">Polysaccharide degradation</keyword>
<evidence type="ECO:0000256" key="3">
    <source>
        <dbReference type="ARBA" id="ARBA00023295"/>
    </source>
</evidence>
<dbReference type="InterPro" id="IPR013783">
    <property type="entry name" value="Ig-like_fold"/>
</dbReference>
<protein>
    <submittedName>
        <fullName evidence="10">PKD domain-containing protein</fullName>
    </submittedName>
</protein>
<accession>A0A3S3ZT62</accession>
<evidence type="ECO:0000259" key="7">
    <source>
        <dbReference type="PROSITE" id="PS50025"/>
    </source>
</evidence>
<dbReference type="RefSeq" id="WP_128493997.1">
    <property type="nucleotide sequence ID" value="NZ_RZNB01000001.1"/>
</dbReference>
<dbReference type="SUPFAM" id="SSF49899">
    <property type="entry name" value="Concanavalin A-like lectins/glucanases"/>
    <property type="match status" value="1"/>
</dbReference>
<dbReference type="SUPFAM" id="SSF49265">
    <property type="entry name" value="Fibronectin type III"/>
    <property type="match status" value="1"/>
</dbReference>
<keyword evidence="2" id="KW-0966">Cell projection</keyword>
<gene>
    <name evidence="10" type="ORF">ELQ90_04320</name>
</gene>
<evidence type="ECO:0000313" key="10">
    <source>
        <dbReference type="EMBL" id="RWZ53154.1"/>
    </source>
</evidence>
<feature type="domain" description="Fibronectin type-III" evidence="9">
    <location>
        <begin position="472"/>
        <end position="568"/>
    </location>
</feature>
<dbReference type="Gene3D" id="2.60.40.10">
    <property type="entry name" value="Immunoglobulins"/>
    <property type="match status" value="2"/>
</dbReference>
<name>A0A3S3ZT62_9MICO</name>
<feature type="domain" description="PKD" evidence="8">
    <location>
        <begin position="811"/>
        <end position="903"/>
    </location>
</feature>
<dbReference type="SUPFAM" id="SSF49299">
    <property type="entry name" value="PKD domain"/>
    <property type="match status" value="1"/>
</dbReference>
<dbReference type="SUPFAM" id="SSF50998">
    <property type="entry name" value="Quinoprotein alcohol dehydrogenase-like"/>
    <property type="match status" value="1"/>
</dbReference>
<dbReference type="CDD" id="cd00110">
    <property type="entry name" value="LamG"/>
    <property type="match status" value="1"/>
</dbReference>
<dbReference type="InterPro" id="IPR035986">
    <property type="entry name" value="PKD_dom_sf"/>
</dbReference>
<keyword evidence="3" id="KW-0326">Glycosidase</keyword>
<comment type="subcellular location">
    <subcellularLocation>
        <location evidence="1">Cell projection</location>
    </subcellularLocation>
</comment>
<comment type="caution">
    <text evidence="10">The sequence shown here is derived from an EMBL/GenBank/DDBJ whole genome shotgun (WGS) entry which is preliminary data.</text>
</comment>
<dbReference type="GO" id="GO:0042995">
    <property type="term" value="C:cell projection"/>
    <property type="evidence" value="ECO:0007669"/>
    <property type="project" value="UniProtKB-SubCell"/>
</dbReference>
<feature type="domain" description="Laminin G" evidence="7">
    <location>
        <begin position="631"/>
        <end position="802"/>
    </location>
</feature>
<dbReference type="GO" id="GO:0016798">
    <property type="term" value="F:hydrolase activity, acting on glycosyl bonds"/>
    <property type="evidence" value="ECO:0007669"/>
    <property type="project" value="UniProtKB-KW"/>
</dbReference>
<dbReference type="InterPro" id="IPR000601">
    <property type="entry name" value="PKD_dom"/>
</dbReference>
<dbReference type="InterPro" id="IPR003961">
    <property type="entry name" value="FN3_dom"/>
</dbReference>
<dbReference type="AlphaFoldDB" id="A0A3S3ZT62"/>
<sequence length="1118" mass="115289">MRTRAGQPEPFPTRRSPRLTRTVALLSGLAVTAAALLPTGAAFADSAPVDPASPRTPETVTADVLPTPQINGVVWDQLVVGDTVYVAGEFSSARPFGAPAGTGEVPRSNFLAYDLDTGALLTDIAPSFNAQVRSLAASPDGKRLYVAGSFTSVSGQTRYRLAAFDLPSMTLVSSFRPTISATVEAVAVTADSVYITGVFGTVQKETRARAAALAPSNAALLPWAPAVVGGTSKAIAISPDGSKLVLAGSFTTLNGSNNPGLGIGAVTADTGASLPWKMNSILRNGGTKSSFMDLSSDGDSVYGVGYQHSQGGQATEGTFRASWSDGSLVWLADCHGDTYSVEAVGDVVYTAGHNHACDNTGGFPNDPNAYHRAVAYSKSSYGTTIHNQPPAGWTYGNFAGNPATNVLHWYPDFDAGTYTGLTQGPWDVTAGGGFVLYGGEFTSIDGTKQQGLARFATSDVAPNAKGPQLSGSTMTPTVSVVGDGTARVSWPANTDVDNASLTYELIRDGRSEPRYTVTAESSFYDRPTLSFLDEGIEPGSTHTYRVRTIDPFGNATSSGTVSFTMADADETDSVPATSYDAAILADVPSHYWPLNEPAGLTAADWAGASTQTIQGSPVERAVAGAETDGSGAATRFGGTARTTSGPVEPLSNTVSLEAWIKTTTTTGGLIIGASNANGGNRDRLLYMGNDGRLHFGVYPGSVRMVDSDERYNDGAWHHVVATLGQGGQQLFVDGDLVDSRTDTYSAQSYSGFWAIGGYSLSGWPDRPTSDSFTGSIDNVAVYRTQLTAPEVAAHTAAIAGDVAVDPEPEPVNVPPTASFTASATGLTVAFDAAASTDPDGSTLQYAWEFGDAETESNTASGVTATHTFSAAGTYDVVLTVTDADGASATAQETVTVVAPEPEEPEEPAGPTPVAADDFARSQTGGWGAASTGGSWTVAGGASGFSVANGSGRMANTPGQTRTAMLNGVAVGASESRVSFALDQLPVGGGQYVQLNARQVGSDKYTARVRVQADGVLQLQVQRSGTTLRAVNLSQVAYERGDVVTLAVELAPSGSATAVSAKAWVASETAEPAEWQVTASDATPALQQPGAVGLTFYLSASATTATTVAFSEYSVTPAE</sequence>
<feature type="signal peptide" evidence="6">
    <location>
        <begin position="1"/>
        <end position="44"/>
    </location>
</feature>
<evidence type="ECO:0000256" key="2">
    <source>
        <dbReference type="ARBA" id="ARBA00023273"/>
    </source>
</evidence>
<dbReference type="CDD" id="cd00063">
    <property type="entry name" value="FN3"/>
    <property type="match status" value="1"/>
</dbReference>
<dbReference type="SMART" id="SM00089">
    <property type="entry name" value="PKD"/>
    <property type="match status" value="1"/>
</dbReference>
<feature type="compositionally biased region" description="Low complexity" evidence="5">
    <location>
        <begin position="629"/>
        <end position="645"/>
    </location>
</feature>
<dbReference type="Pfam" id="PF18911">
    <property type="entry name" value="PKD_4"/>
    <property type="match status" value="1"/>
</dbReference>
<reference evidence="10 11" key="1">
    <citation type="submission" date="2018-12" db="EMBL/GenBank/DDBJ databases">
        <authorList>
            <person name="Li F."/>
        </authorList>
    </citation>
    <scope>NUCLEOTIDE SEQUENCE [LARGE SCALE GENOMIC DNA]</scope>
    <source>
        <strain evidence="10 11">11W25H-1</strain>
    </source>
</reference>
<dbReference type="OrthoDB" id="9802683at2"/>
<dbReference type="InterPro" id="IPR022409">
    <property type="entry name" value="PKD/Chitinase_dom"/>
</dbReference>
<evidence type="ECO:0000256" key="4">
    <source>
        <dbReference type="ARBA" id="ARBA00023326"/>
    </source>
</evidence>
<keyword evidence="6" id="KW-0732">Signal</keyword>
<dbReference type="SMART" id="SM00282">
    <property type="entry name" value="LamG"/>
    <property type="match status" value="1"/>
</dbReference>
<evidence type="ECO:0000256" key="6">
    <source>
        <dbReference type="SAM" id="SignalP"/>
    </source>
</evidence>
<feature type="region of interest" description="Disordered" evidence="5">
    <location>
        <begin position="626"/>
        <end position="647"/>
    </location>
</feature>
<keyword evidence="4" id="KW-0119">Carbohydrate metabolism</keyword>
<evidence type="ECO:0000259" key="9">
    <source>
        <dbReference type="PROSITE" id="PS50853"/>
    </source>
</evidence>
<dbReference type="InterPro" id="IPR036116">
    <property type="entry name" value="FN3_sf"/>
</dbReference>